<sequence>MAIDKELLEILACPVSKKPLELSADENFLICRESKLVYRIEDGIPVMLVDEAIPLDEWEKSQSKG</sequence>
<comment type="caution">
    <text evidence="2">The sequence shown here is derived from an EMBL/GenBank/DDBJ whole genome shotgun (WGS) entry which is preliminary data.</text>
</comment>
<dbReference type="EMBL" id="JACPUR010000017">
    <property type="protein sequence ID" value="MBI3127308.1"/>
    <property type="molecule type" value="Genomic_DNA"/>
</dbReference>
<proteinExistence type="inferred from homology"/>
<reference evidence="2" key="1">
    <citation type="submission" date="2020-07" db="EMBL/GenBank/DDBJ databases">
        <title>Huge and variable diversity of episymbiotic CPR bacteria and DPANN archaea in groundwater ecosystems.</title>
        <authorList>
            <person name="He C.Y."/>
            <person name="Keren R."/>
            <person name="Whittaker M."/>
            <person name="Farag I.F."/>
            <person name="Doudna J."/>
            <person name="Cate J.H.D."/>
            <person name="Banfield J.F."/>
        </authorList>
    </citation>
    <scope>NUCLEOTIDE SEQUENCE</scope>
    <source>
        <strain evidence="2">NC_groundwater_763_Ag_S-0.2um_68_21</strain>
    </source>
</reference>
<dbReference type="SUPFAM" id="SSF158997">
    <property type="entry name" value="Trm112p-like"/>
    <property type="match status" value="1"/>
</dbReference>
<comment type="similarity">
    <text evidence="1">Belongs to the UPF0434 family.</text>
</comment>
<dbReference type="AlphaFoldDB" id="A0A932HZG9"/>
<dbReference type="HAMAP" id="MF_01187">
    <property type="entry name" value="UPF0434"/>
    <property type="match status" value="1"/>
</dbReference>
<organism evidence="2 3">
    <name type="scientific">Tectimicrobiota bacterium</name>
    <dbReference type="NCBI Taxonomy" id="2528274"/>
    <lineage>
        <taxon>Bacteria</taxon>
        <taxon>Pseudomonadati</taxon>
        <taxon>Nitrospinota/Tectimicrobiota group</taxon>
        <taxon>Candidatus Tectimicrobiota</taxon>
    </lineage>
</organism>
<dbReference type="InterPro" id="IPR005651">
    <property type="entry name" value="Trm112-like"/>
</dbReference>
<dbReference type="Pfam" id="PF03966">
    <property type="entry name" value="Trm112p"/>
    <property type="match status" value="1"/>
</dbReference>
<dbReference type="PANTHER" id="PTHR33505:SF4">
    <property type="entry name" value="PROTEIN PREY, MITOCHONDRIAL"/>
    <property type="match status" value="1"/>
</dbReference>
<name>A0A932HZG9_UNCTE</name>
<dbReference type="GO" id="GO:0005829">
    <property type="term" value="C:cytosol"/>
    <property type="evidence" value="ECO:0007669"/>
    <property type="project" value="TreeGrafter"/>
</dbReference>
<accession>A0A932HZG9</accession>
<evidence type="ECO:0000313" key="2">
    <source>
        <dbReference type="EMBL" id="MBI3127308.1"/>
    </source>
</evidence>
<evidence type="ECO:0000256" key="1">
    <source>
        <dbReference type="HAMAP-Rule" id="MF_01187"/>
    </source>
</evidence>
<gene>
    <name evidence="2" type="ORF">HYZ11_06865</name>
</gene>
<protein>
    <recommendedName>
        <fullName evidence="1">UPF0434 protein HYZ11_06865</fullName>
    </recommendedName>
</protein>
<dbReference type="PANTHER" id="PTHR33505">
    <property type="entry name" value="ZGC:162634"/>
    <property type="match status" value="1"/>
</dbReference>
<dbReference type="Gene3D" id="2.20.25.10">
    <property type="match status" value="1"/>
</dbReference>
<dbReference type="Proteomes" id="UP000782312">
    <property type="component" value="Unassembled WGS sequence"/>
</dbReference>
<evidence type="ECO:0000313" key="3">
    <source>
        <dbReference type="Proteomes" id="UP000782312"/>
    </source>
</evidence>